<reference evidence="2" key="1">
    <citation type="submission" date="2023-09" db="EMBL/GenBank/DDBJ databases">
        <title>Demequina sp. a novel bacteria isolated from Capsicum annuum.</title>
        <authorList>
            <person name="Humaira Z."/>
            <person name="Lee J."/>
            <person name="Cho D."/>
        </authorList>
    </citation>
    <scope>NUCLEOTIDE SEQUENCE</scope>
    <source>
        <strain evidence="2">PMTSA13</strain>
    </source>
</reference>
<dbReference type="RefSeq" id="WP_313542955.1">
    <property type="nucleotide sequence ID" value="NZ_CP134880.1"/>
</dbReference>
<protein>
    <submittedName>
        <fullName evidence="2">Uncharacterized protein</fullName>
    </submittedName>
</protein>
<evidence type="ECO:0000313" key="2">
    <source>
        <dbReference type="EMBL" id="WNM27025.1"/>
    </source>
</evidence>
<organism evidence="2">
    <name type="scientific">Demequina capsici</name>
    <dbReference type="NCBI Taxonomy" id="3075620"/>
    <lineage>
        <taxon>Bacteria</taxon>
        <taxon>Bacillati</taxon>
        <taxon>Actinomycetota</taxon>
        <taxon>Actinomycetes</taxon>
        <taxon>Micrococcales</taxon>
        <taxon>Demequinaceae</taxon>
        <taxon>Demequina</taxon>
    </lineage>
</organism>
<dbReference type="EMBL" id="CP134880">
    <property type="protein sequence ID" value="WNM27025.1"/>
    <property type="molecule type" value="Genomic_DNA"/>
</dbReference>
<keyword evidence="1" id="KW-0472">Membrane</keyword>
<name>A0AA96FCR3_9MICO</name>
<feature type="transmembrane region" description="Helical" evidence="1">
    <location>
        <begin position="329"/>
        <end position="354"/>
    </location>
</feature>
<gene>
    <name evidence="2" type="ORF">RN607_12585</name>
</gene>
<feature type="transmembrane region" description="Helical" evidence="1">
    <location>
        <begin position="294"/>
        <end position="317"/>
    </location>
</feature>
<dbReference type="KEGG" id="dcp:RN607_12585"/>
<accession>A0AA96FCR3</accession>
<sequence length="366" mass="37912">MTPQHRVPRRTRAVSVASEAWRNLTSGTSRPLSVVLLLVVVLGGVACADIRTIVGLSQDALAYRESGAAVEVFAAEGAVSGQRCDALGSLPGVMGAGATRQADLQATFLTAPRAGIVTIEATPGLAGVLGIDEVTGAGEWLSDQAVDTLGADAGTVVPTGQGSVTIAATYAYPDDAGDRTLAYAAISPVPADGDFDACWVLTWPPSQTIDALVRATYSGDPADAGSSSFGQLNTRLGATFDGVELFEGRATATAPILAALFGLVLGALVVWVRRLEIAGALHARVSKAALISQILLELVVLTVASIVILLPATYVLAVQGNPDPWWPAWIAGFRAVLTGSLAVLMGAVLTAATMSERRLFRYFKDR</sequence>
<dbReference type="AlphaFoldDB" id="A0AA96FCR3"/>
<proteinExistence type="predicted"/>
<dbReference type="Proteomes" id="UP001303408">
    <property type="component" value="Chromosome"/>
</dbReference>
<keyword evidence="1" id="KW-0812">Transmembrane</keyword>
<evidence type="ECO:0000256" key="1">
    <source>
        <dbReference type="SAM" id="Phobius"/>
    </source>
</evidence>
<keyword evidence="1" id="KW-1133">Transmembrane helix</keyword>
<feature type="transmembrane region" description="Helical" evidence="1">
    <location>
        <begin position="254"/>
        <end position="273"/>
    </location>
</feature>